<dbReference type="AlphaFoldDB" id="A0A6L9MJP7"/>
<accession>A0A6L9MJP7</accession>
<name>A0A6L9MJP7_9HYPH</name>
<keyword evidence="2" id="KW-1185">Reference proteome</keyword>
<dbReference type="Proteomes" id="UP000476332">
    <property type="component" value="Unassembled WGS sequence"/>
</dbReference>
<organism evidence="1 2">
    <name type="scientific">Aurantimonas aggregata</name>
    <dbReference type="NCBI Taxonomy" id="2047720"/>
    <lineage>
        <taxon>Bacteria</taxon>
        <taxon>Pseudomonadati</taxon>
        <taxon>Pseudomonadota</taxon>
        <taxon>Alphaproteobacteria</taxon>
        <taxon>Hyphomicrobiales</taxon>
        <taxon>Aurantimonadaceae</taxon>
        <taxon>Aurantimonas</taxon>
    </lineage>
</organism>
<proteinExistence type="predicted"/>
<sequence>MLLAMHGTRDAWSEACDRRRAAEKDARWVDDDVTRHRRRYWNSVMREIERQTGYRH</sequence>
<dbReference type="EMBL" id="JAAAMJ010000012">
    <property type="protein sequence ID" value="NDV87975.1"/>
    <property type="molecule type" value="Genomic_DNA"/>
</dbReference>
<gene>
    <name evidence="1" type="ORF">GTW51_14815</name>
</gene>
<comment type="caution">
    <text evidence="1">The sequence shown here is derived from an EMBL/GenBank/DDBJ whole genome shotgun (WGS) entry which is preliminary data.</text>
</comment>
<dbReference type="RefSeq" id="WP_163044814.1">
    <property type="nucleotide sequence ID" value="NZ_JAAAMJ010000012.1"/>
</dbReference>
<evidence type="ECO:0000313" key="1">
    <source>
        <dbReference type="EMBL" id="NDV87975.1"/>
    </source>
</evidence>
<reference evidence="1 2" key="1">
    <citation type="submission" date="2020-01" db="EMBL/GenBank/DDBJ databases">
        <title>Genomes of bacteria type strains.</title>
        <authorList>
            <person name="Chen J."/>
            <person name="Zhu S."/>
            <person name="Chen J."/>
        </authorList>
    </citation>
    <scope>NUCLEOTIDE SEQUENCE [LARGE SCALE GENOMIC DNA]</scope>
    <source>
        <strain evidence="1 2">KCTC 52919</strain>
    </source>
</reference>
<protein>
    <submittedName>
        <fullName evidence="1">Uncharacterized protein</fullName>
    </submittedName>
</protein>
<evidence type="ECO:0000313" key="2">
    <source>
        <dbReference type="Proteomes" id="UP000476332"/>
    </source>
</evidence>